<dbReference type="PANTHER" id="PTHR47143:SF3">
    <property type="entry name" value="PWWP DOMAIN-CONTAINING PROTEIN"/>
    <property type="match status" value="1"/>
</dbReference>
<evidence type="ECO:0000256" key="5">
    <source>
        <dbReference type="ARBA" id="ARBA00022737"/>
    </source>
</evidence>
<dbReference type="Proteomes" id="UP000095287">
    <property type="component" value="Unplaced"/>
</dbReference>
<dbReference type="PANTHER" id="PTHR47143">
    <property type="entry name" value="TRANSIENT RECEPTOR POTENTIAL CATION CHANNEL PROTEIN PAINLESS"/>
    <property type="match status" value="1"/>
</dbReference>
<evidence type="ECO:0000256" key="10">
    <source>
        <dbReference type="ARBA" id="ARBA00023303"/>
    </source>
</evidence>
<protein>
    <submittedName>
        <fullName evidence="16">ANK_REP_REGION domain-containing protein</fullName>
    </submittedName>
</protein>
<dbReference type="InterPro" id="IPR052076">
    <property type="entry name" value="TRP_cation_channel"/>
</dbReference>
<feature type="repeat" description="ANK" evidence="11">
    <location>
        <begin position="8"/>
        <end position="40"/>
    </location>
</feature>
<evidence type="ECO:0000256" key="13">
    <source>
        <dbReference type="SAM" id="Phobius"/>
    </source>
</evidence>
<comment type="subcellular location">
    <subcellularLocation>
        <location evidence="1">Membrane</location>
        <topology evidence="1">Multi-pass membrane protein</topology>
    </subcellularLocation>
</comment>
<dbReference type="Gene3D" id="1.25.40.20">
    <property type="entry name" value="Ankyrin repeat-containing domain"/>
    <property type="match status" value="1"/>
</dbReference>
<keyword evidence="9 13" id="KW-0472">Membrane</keyword>
<dbReference type="Pfam" id="PF00520">
    <property type="entry name" value="Ion_trans"/>
    <property type="match status" value="1"/>
</dbReference>
<proteinExistence type="predicted"/>
<feature type="transmembrane region" description="Helical" evidence="13">
    <location>
        <begin position="154"/>
        <end position="174"/>
    </location>
</feature>
<dbReference type="SUPFAM" id="SSF48403">
    <property type="entry name" value="Ankyrin repeat"/>
    <property type="match status" value="1"/>
</dbReference>
<dbReference type="PROSITE" id="PS50088">
    <property type="entry name" value="ANK_REPEAT"/>
    <property type="match status" value="1"/>
</dbReference>
<dbReference type="AlphaFoldDB" id="A0A1I8APH1"/>
<feature type="coiled-coil region" evidence="12">
    <location>
        <begin position="518"/>
        <end position="552"/>
    </location>
</feature>
<keyword evidence="10" id="KW-0407">Ion channel</keyword>
<dbReference type="Gene3D" id="1.10.287.70">
    <property type="match status" value="1"/>
</dbReference>
<evidence type="ECO:0000256" key="4">
    <source>
        <dbReference type="ARBA" id="ARBA00022692"/>
    </source>
</evidence>
<evidence type="ECO:0000256" key="8">
    <source>
        <dbReference type="ARBA" id="ARBA00023065"/>
    </source>
</evidence>
<evidence type="ECO:0000313" key="16">
    <source>
        <dbReference type="WBParaSite" id="L893_g7723.t1"/>
    </source>
</evidence>
<organism evidence="15 16">
    <name type="scientific">Steinernema glaseri</name>
    <dbReference type="NCBI Taxonomy" id="37863"/>
    <lineage>
        <taxon>Eukaryota</taxon>
        <taxon>Metazoa</taxon>
        <taxon>Ecdysozoa</taxon>
        <taxon>Nematoda</taxon>
        <taxon>Chromadorea</taxon>
        <taxon>Rhabditida</taxon>
        <taxon>Tylenchina</taxon>
        <taxon>Panagrolaimomorpha</taxon>
        <taxon>Strongyloidoidea</taxon>
        <taxon>Steinernematidae</taxon>
        <taxon>Steinernema</taxon>
    </lineage>
</organism>
<dbReference type="InterPro" id="IPR036770">
    <property type="entry name" value="Ankyrin_rpt-contain_sf"/>
</dbReference>
<evidence type="ECO:0000256" key="1">
    <source>
        <dbReference type="ARBA" id="ARBA00004141"/>
    </source>
</evidence>
<keyword evidence="6 13" id="KW-1133">Transmembrane helix</keyword>
<keyword evidence="7 11" id="KW-0040">ANK repeat</keyword>
<dbReference type="PROSITE" id="PS50297">
    <property type="entry name" value="ANK_REP_REGION"/>
    <property type="match status" value="1"/>
</dbReference>
<evidence type="ECO:0000256" key="6">
    <source>
        <dbReference type="ARBA" id="ARBA00022989"/>
    </source>
</evidence>
<keyword evidence="2" id="KW-0813">Transport</keyword>
<name>A0A1I8APH1_9BILA</name>
<dbReference type="InterPro" id="IPR002110">
    <property type="entry name" value="Ankyrin_rpt"/>
</dbReference>
<dbReference type="WBParaSite" id="L893_g7723.t1">
    <property type="protein sequence ID" value="L893_g7723.t1"/>
    <property type="gene ID" value="L893_g7723"/>
</dbReference>
<keyword evidence="12" id="KW-0175">Coiled coil</keyword>
<dbReference type="InterPro" id="IPR005821">
    <property type="entry name" value="Ion_trans_dom"/>
</dbReference>
<keyword evidence="5" id="KW-0677">Repeat</keyword>
<keyword evidence="8" id="KW-0406">Ion transport</keyword>
<sequence length="569" mass="66744">MNDNTPFSVTTALHIAAKEGHDELIELLLSQELTIDKVNEKGETCLDIAIAKNNSPTMDKEGKINGMEMDYEFINDSYVMQATCDSENCKMTEKYPYEDDGKLKKDAVLNNKNYDNVIKTHPLQIMVKSERIDLLKHKLVASLIRHKWNTYARYVYYTALFFYIVFLSSFTIYVSNTLAPFNAMEQNSTWTITGSFDEKECAHLSARRSWYLDVFRDLTMFLAICQIFKEAYQLFNRMWRYFNIENCFEVCLYVGSFLVCWDVTPCNQLTGIRLQWQWMLAGVMIFCAWINLILLIRKIPRFGIYVVMVVNTIKTFYRFSLIFALFIIAFSSGFFVILQNKPEFSSYLPSFVKTTVMMIGEFEYTSIFYEEQEGVHESHLFGRPIAHVIFMVFMVVMNVILMNLLVGLAVDDIKGVLERAELMRLRMQVQTIVDIERALPDWVRRRTHRGKEALYTNSKKPAFNNSFVLNCWRYMGYSRAEIEELQEEEYDEYGEKTDVVILNQNRNMRALESIWKSVREMSDAMGQAHERMNKLQDKTDRIENLLTKLLEDKEGCHRVKSLQDLREQS</sequence>
<evidence type="ECO:0000256" key="12">
    <source>
        <dbReference type="SAM" id="Coils"/>
    </source>
</evidence>
<dbReference type="Pfam" id="PF12796">
    <property type="entry name" value="Ank_2"/>
    <property type="match status" value="1"/>
</dbReference>
<evidence type="ECO:0000256" key="2">
    <source>
        <dbReference type="ARBA" id="ARBA00022448"/>
    </source>
</evidence>
<evidence type="ECO:0000256" key="7">
    <source>
        <dbReference type="ARBA" id="ARBA00023043"/>
    </source>
</evidence>
<feature type="transmembrane region" description="Helical" evidence="13">
    <location>
        <begin position="316"/>
        <end position="338"/>
    </location>
</feature>
<evidence type="ECO:0000259" key="14">
    <source>
        <dbReference type="Pfam" id="PF00520"/>
    </source>
</evidence>
<evidence type="ECO:0000256" key="3">
    <source>
        <dbReference type="ARBA" id="ARBA00022606"/>
    </source>
</evidence>
<feature type="domain" description="Ion transport" evidence="14">
    <location>
        <begin position="219"/>
        <end position="418"/>
    </location>
</feature>
<keyword evidence="3" id="KW-0716">Sensory transduction</keyword>
<accession>A0A1I8APH1</accession>
<dbReference type="GO" id="GO:0005216">
    <property type="term" value="F:monoatomic ion channel activity"/>
    <property type="evidence" value="ECO:0007669"/>
    <property type="project" value="InterPro"/>
</dbReference>
<feature type="transmembrane region" description="Helical" evidence="13">
    <location>
        <begin position="276"/>
        <end position="296"/>
    </location>
</feature>
<dbReference type="GO" id="GO:1902495">
    <property type="term" value="C:transmembrane transporter complex"/>
    <property type="evidence" value="ECO:0007669"/>
    <property type="project" value="TreeGrafter"/>
</dbReference>
<evidence type="ECO:0000313" key="15">
    <source>
        <dbReference type="Proteomes" id="UP000095287"/>
    </source>
</evidence>
<feature type="transmembrane region" description="Helical" evidence="13">
    <location>
        <begin position="385"/>
        <end position="410"/>
    </location>
</feature>
<evidence type="ECO:0000256" key="9">
    <source>
        <dbReference type="ARBA" id="ARBA00023136"/>
    </source>
</evidence>
<keyword evidence="4 13" id="KW-0812">Transmembrane</keyword>
<evidence type="ECO:0000256" key="11">
    <source>
        <dbReference type="PROSITE-ProRule" id="PRU00023"/>
    </source>
</evidence>
<reference evidence="16" key="1">
    <citation type="submission" date="2016-11" db="UniProtKB">
        <authorList>
            <consortium name="WormBaseParasite"/>
        </authorList>
    </citation>
    <scope>IDENTIFICATION</scope>
</reference>
<keyword evidence="15" id="KW-1185">Reference proteome</keyword>